<sequence length="70" mass="7550">MLAAKKTEADAATVAKRQKNKRLTAKRLAAAAEKNVTAVDDATNYLTELVAVQKRTADAFKSIQIGLVTF</sequence>
<reference evidence="1 2" key="1">
    <citation type="submission" date="2018-06" db="EMBL/GenBank/DDBJ databases">
        <title>Complete Genomes of Monosporascus.</title>
        <authorList>
            <person name="Robinson A.J."/>
            <person name="Natvig D.O."/>
        </authorList>
    </citation>
    <scope>NUCLEOTIDE SEQUENCE [LARGE SCALE GENOMIC DNA]</scope>
    <source>
        <strain evidence="1 2">CBS 609.92</strain>
    </source>
</reference>
<dbReference type="Proteomes" id="UP000294003">
    <property type="component" value="Unassembled WGS sequence"/>
</dbReference>
<comment type="caution">
    <text evidence="1">The sequence shown here is derived from an EMBL/GenBank/DDBJ whole genome shotgun (WGS) entry which is preliminary data.</text>
</comment>
<organism evidence="1 2">
    <name type="scientific">Monosporascus cannonballus</name>
    <dbReference type="NCBI Taxonomy" id="155416"/>
    <lineage>
        <taxon>Eukaryota</taxon>
        <taxon>Fungi</taxon>
        <taxon>Dikarya</taxon>
        <taxon>Ascomycota</taxon>
        <taxon>Pezizomycotina</taxon>
        <taxon>Sordariomycetes</taxon>
        <taxon>Xylariomycetidae</taxon>
        <taxon>Xylariales</taxon>
        <taxon>Xylariales incertae sedis</taxon>
        <taxon>Monosporascus</taxon>
    </lineage>
</organism>
<evidence type="ECO:0000313" key="2">
    <source>
        <dbReference type="Proteomes" id="UP000294003"/>
    </source>
</evidence>
<gene>
    <name evidence="1" type="ORF">DL762_003475</name>
</gene>
<dbReference type="EMBL" id="QJNS01000079">
    <property type="protein sequence ID" value="RYO88979.1"/>
    <property type="molecule type" value="Genomic_DNA"/>
</dbReference>
<accession>A0ABY0HD91</accession>
<protein>
    <submittedName>
        <fullName evidence="1">Uncharacterized protein</fullName>
    </submittedName>
</protein>
<evidence type="ECO:0000313" key="1">
    <source>
        <dbReference type="EMBL" id="RYO88979.1"/>
    </source>
</evidence>
<keyword evidence="2" id="KW-1185">Reference proteome</keyword>
<name>A0ABY0HD91_9PEZI</name>
<proteinExistence type="predicted"/>